<gene>
    <name evidence="1" type="ORF">AB8Z38_11590</name>
</gene>
<dbReference type="EMBL" id="CP165734">
    <property type="protein sequence ID" value="XDV59943.1"/>
    <property type="molecule type" value="Genomic_DNA"/>
</dbReference>
<dbReference type="RefSeq" id="WP_369725160.1">
    <property type="nucleotide sequence ID" value="NZ_CP165734.1"/>
</dbReference>
<proteinExistence type="predicted"/>
<sequence length="132" mass="14929">MFESIRRQWAVARADVLSKQVDDILQRYERMNSNDKYWVFSAFNSVLSELEDQLGSFAHWSNEQKKQLAKQIMLSAQKALTERGNNIAAETTRISAHGGALLSLYLELQTLPGDQAASIVEAIENWRALAQS</sequence>
<evidence type="ECO:0000313" key="1">
    <source>
        <dbReference type="EMBL" id="XDV59943.1"/>
    </source>
</evidence>
<name>A0AB39XQ52_9BRAD</name>
<protein>
    <submittedName>
        <fullName evidence="1">Uncharacterized protein</fullName>
    </submittedName>
</protein>
<dbReference type="AlphaFoldDB" id="A0AB39XQ52"/>
<reference evidence="1" key="1">
    <citation type="submission" date="2024-08" db="EMBL/GenBank/DDBJ databases">
        <authorList>
            <person name="Chaddad Z."/>
            <person name="Lamrabet M."/>
            <person name="Bouhnik O."/>
            <person name="Alami S."/>
            <person name="Wipf D."/>
            <person name="Courty P.E."/>
            <person name="Missbah El Idrissi M."/>
        </authorList>
    </citation>
    <scope>NUCLEOTIDE SEQUENCE</scope>
    <source>
        <strain evidence="1">LLZ17</strain>
    </source>
</reference>
<accession>A0AB39XQ52</accession>
<organism evidence="1">
    <name type="scientific">Bradyrhizobium sp. LLZ17</name>
    <dbReference type="NCBI Taxonomy" id="3239388"/>
    <lineage>
        <taxon>Bacteria</taxon>
        <taxon>Pseudomonadati</taxon>
        <taxon>Pseudomonadota</taxon>
        <taxon>Alphaproteobacteria</taxon>
        <taxon>Hyphomicrobiales</taxon>
        <taxon>Nitrobacteraceae</taxon>
        <taxon>Bradyrhizobium</taxon>
    </lineage>
</organism>